<dbReference type="AlphaFoldDB" id="A0A090I0R0"/>
<dbReference type="CDD" id="cd00562">
    <property type="entry name" value="NifX_NifB"/>
    <property type="match status" value="1"/>
</dbReference>
<dbReference type="Proteomes" id="UP000062768">
    <property type="component" value="Chromosome I"/>
</dbReference>
<feature type="domain" description="Dinitrogenase iron-molybdenum cofactor biosynthesis" evidence="1">
    <location>
        <begin position="13"/>
        <end position="99"/>
    </location>
</feature>
<dbReference type="InterPro" id="IPR051840">
    <property type="entry name" value="NifX/NifY_domain"/>
</dbReference>
<sequence length="107" mass="12151">MKIAVATSDQVNADHFGRAKGFAIYQWDGDEIEFVEYIPTNINPEEKHQWHKGLSILGDCEVIIAAQAGMKAKYGIKKANLKLVEEEGTVEEVLERFIKHEKFMSNL</sequence>
<dbReference type="EMBL" id="CP006933">
    <property type="protein sequence ID" value="AIS32658.1"/>
    <property type="molecule type" value="Genomic_DNA"/>
</dbReference>
<evidence type="ECO:0000313" key="5">
    <source>
        <dbReference type="EMBL" id="MBF4476116.1"/>
    </source>
</evidence>
<dbReference type="Proteomes" id="UP000029661">
    <property type="component" value="Chromosome"/>
</dbReference>
<name>A0A090I0R0_METFO</name>
<evidence type="ECO:0000313" key="2">
    <source>
        <dbReference type="EMBL" id="AIS32658.1"/>
    </source>
</evidence>
<dbReference type="PANTHER" id="PTHR33937:SF2">
    <property type="entry name" value="DINITROGENASE IRON-MOLYBDENUM COFACTOR BIOSYNTHESIS DOMAIN-CONTAINING PROTEIN"/>
    <property type="match status" value="1"/>
</dbReference>
<dbReference type="PANTHER" id="PTHR33937">
    <property type="entry name" value="IRON-MOLYBDENUM PROTEIN-RELATED-RELATED"/>
    <property type="match status" value="1"/>
</dbReference>
<dbReference type="Pfam" id="PF02579">
    <property type="entry name" value="Nitro_FeMo-Co"/>
    <property type="match status" value="1"/>
</dbReference>
<reference evidence="2" key="1">
    <citation type="submission" date="2013-12" db="EMBL/GenBank/DDBJ databases">
        <title>The complete genome sequence of Methanobacterium sp. BRM9.</title>
        <authorList>
            <consortium name="Pastoral Greenhouse Gas Research Consortium"/>
            <person name="Kelly W.J."/>
            <person name="Leahy S.C."/>
            <person name="Perry R."/>
            <person name="Li D."/>
            <person name="Altermann E."/>
            <person name="Lambie S.C."/>
            <person name="Attwood G.T."/>
        </authorList>
    </citation>
    <scope>NUCLEOTIDE SEQUENCE [LARGE SCALE GENOMIC DNA]</scope>
    <source>
        <strain evidence="2">BRM9</strain>
    </source>
</reference>
<protein>
    <submittedName>
        <fullName evidence="2">Dinitrogenase iron-molybdenum cofactor biosynthesis protein</fullName>
    </submittedName>
</protein>
<dbReference type="KEGG" id="mfi:DSM1535_0033"/>
<reference evidence="4" key="3">
    <citation type="submission" date="2014-09" db="EMBL/GenBank/DDBJ databases">
        <authorList>
            <person name="Bishop-Lilly K.A."/>
            <person name="Broomall S.M."/>
            <person name="Chain P.S."/>
            <person name="Chertkov O."/>
            <person name="Coyne S.R."/>
            <person name="Daligault H.E."/>
            <person name="Davenport K.W."/>
            <person name="Erkkila T."/>
            <person name="Frey K.G."/>
            <person name="Gibbons H.S."/>
            <person name="Gu W."/>
            <person name="Jaissle J."/>
            <person name="Johnson S.L."/>
            <person name="Koroleva G.I."/>
            <person name="Ladner J.T."/>
            <person name="Lo C.-C."/>
            <person name="Minogue T.D."/>
            <person name="Munk C."/>
            <person name="Palacios G.F."/>
            <person name="Redden C.L."/>
            <person name="Rosenzweig C.N."/>
            <person name="Scholz M.B."/>
            <person name="Teshima H."/>
            <person name="Xu Y."/>
        </authorList>
    </citation>
    <scope>NUCLEOTIDE SEQUENCE</scope>
    <source>
        <strain evidence="4">Mb9</strain>
    </source>
</reference>
<organism evidence="3">
    <name type="scientific">Methanobacterium formicicum</name>
    <dbReference type="NCBI Taxonomy" id="2162"/>
    <lineage>
        <taxon>Archaea</taxon>
        <taxon>Methanobacteriati</taxon>
        <taxon>Methanobacteriota</taxon>
        <taxon>Methanomada group</taxon>
        <taxon>Methanobacteria</taxon>
        <taxon>Methanobacteriales</taxon>
        <taxon>Methanobacteriaceae</taxon>
        <taxon>Methanobacterium</taxon>
    </lineage>
</organism>
<dbReference type="KEGG" id="mfc:BRM9_1850"/>
<reference evidence="5" key="4">
    <citation type="submission" date="2020-10" db="EMBL/GenBank/DDBJ databases">
        <title>Dehalococcoides mccartyi of a TCE/Cr reducing biochatode.</title>
        <authorList>
            <person name="Matturro B."/>
        </authorList>
    </citation>
    <scope>NUCLEOTIDE SEQUENCE</scope>
    <source>
        <strain evidence="5">Bin2</strain>
    </source>
</reference>
<reference evidence="3" key="2">
    <citation type="submission" date="2014-08" db="EMBL/GenBank/DDBJ databases">
        <authorList>
            <person name="Wibberg D."/>
        </authorList>
    </citation>
    <scope>NUCLEOTIDE SEQUENCE</scope>
</reference>
<dbReference type="InterPro" id="IPR003731">
    <property type="entry name" value="Di-Nase_FeMo-co_biosynth"/>
</dbReference>
<dbReference type="Gene3D" id="3.30.420.130">
    <property type="entry name" value="Dinitrogenase iron-molybdenum cofactor biosynthesis domain"/>
    <property type="match status" value="1"/>
</dbReference>
<dbReference type="EMBL" id="JADIIL010000039">
    <property type="protein sequence ID" value="MBF4476116.1"/>
    <property type="molecule type" value="Genomic_DNA"/>
</dbReference>
<evidence type="ECO:0000313" key="4">
    <source>
        <dbReference type="EMBL" id="CEL24153.1"/>
    </source>
</evidence>
<dbReference type="STRING" id="2162.BRM9_1850"/>
<dbReference type="EMBL" id="LN734822">
    <property type="protein sequence ID" value="CEL24153.1"/>
    <property type="molecule type" value="Genomic_DNA"/>
</dbReference>
<dbReference type="OrthoDB" id="85838at2157"/>
<evidence type="ECO:0000259" key="1">
    <source>
        <dbReference type="Pfam" id="PF02579"/>
    </source>
</evidence>
<gene>
    <name evidence="2" type="ORF">BRM9_1850</name>
    <name evidence="3" type="ORF">DSM1535_0033</name>
    <name evidence="5" type="ORF">ISP06_11715</name>
    <name evidence="4" type="ORF">MB9_0506</name>
</gene>
<dbReference type="RefSeq" id="WP_048071754.1">
    <property type="nucleotide sequence ID" value="NZ_CALCVY010000268.1"/>
</dbReference>
<dbReference type="EMBL" id="LN515531">
    <property type="protein sequence ID" value="CEA12399.1"/>
    <property type="molecule type" value="Genomic_DNA"/>
</dbReference>
<dbReference type="GeneID" id="82849602"/>
<dbReference type="PATRIC" id="fig|2162.10.peg.526"/>
<evidence type="ECO:0000313" key="3">
    <source>
        <dbReference type="EMBL" id="CEA12399.1"/>
    </source>
</evidence>
<dbReference type="SUPFAM" id="SSF53146">
    <property type="entry name" value="Nitrogenase accessory factor-like"/>
    <property type="match status" value="1"/>
</dbReference>
<proteinExistence type="predicted"/>
<evidence type="ECO:0000313" key="6">
    <source>
        <dbReference type="Proteomes" id="UP000062768"/>
    </source>
</evidence>
<accession>A0A090I0R0</accession>
<dbReference type="InterPro" id="IPR036105">
    <property type="entry name" value="DiNase_FeMo-co_biosyn_sf"/>
</dbReference>
<keyword evidence="6" id="KW-1185">Reference proteome</keyword>
<dbReference type="Proteomes" id="UP000606900">
    <property type="component" value="Unassembled WGS sequence"/>
</dbReference>